<gene>
    <name evidence="3" type="ORF">D0Z70_16585</name>
</gene>
<evidence type="ECO:0000313" key="3">
    <source>
        <dbReference type="EMBL" id="RJG53398.1"/>
    </source>
</evidence>
<protein>
    <submittedName>
        <fullName evidence="3">Glycosyltransferase family 4 protein</fullName>
    </submittedName>
</protein>
<keyword evidence="4" id="KW-1185">Reference proteome</keyword>
<dbReference type="Proteomes" id="UP000283469">
    <property type="component" value="Unassembled WGS sequence"/>
</dbReference>
<accession>A0A418YPV2</accession>
<dbReference type="SUPFAM" id="SSF53756">
    <property type="entry name" value="UDP-Glycosyltransferase/glycogen phosphorylase"/>
    <property type="match status" value="1"/>
</dbReference>
<dbReference type="RefSeq" id="WP_119748362.1">
    <property type="nucleotide sequence ID" value="NZ_QVRA01000016.1"/>
</dbReference>
<dbReference type="Pfam" id="PF13439">
    <property type="entry name" value="Glyco_transf_4"/>
    <property type="match status" value="1"/>
</dbReference>
<organism evidence="3 4">
    <name type="scientific">Sphingobium terrigena</name>
    <dbReference type="NCBI Taxonomy" id="2304063"/>
    <lineage>
        <taxon>Bacteria</taxon>
        <taxon>Pseudomonadati</taxon>
        <taxon>Pseudomonadota</taxon>
        <taxon>Alphaproteobacteria</taxon>
        <taxon>Sphingomonadales</taxon>
        <taxon>Sphingomonadaceae</taxon>
        <taxon>Sphingobium</taxon>
    </lineage>
</organism>
<reference evidence="3 4" key="1">
    <citation type="submission" date="2018-08" db="EMBL/GenBank/DDBJ databases">
        <title>Sphingobium sp. EO9.</title>
        <authorList>
            <person name="Park Y."/>
            <person name="Kim K.H."/>
            <person name="Jeon C.O."/>
        </authorList>
    </citation>
    <scope>NUCLEOTIDE SEQUENCE [LARGE SCALE GENOMIC DNA]</scope>
    <source>
        <strain evidence="3 4">EO9</strain>
    </source>
</reference>
<feature type="domain" description="Glycosyltransferase subfamily 4-like N-terminal" evidence="2">
    <location>
        <begin position="19"/>
        <end position="171"/>
    </location>
</feature>
<dbReference type="PANTHER" id="PTHR45947:SF3">
    <property type="entry name" value="SULFOQUINOVOSYL TRANSFERASE SQD2"/>
    <property type="match status" value="1"/>
</dbReference>
<evidence type="ECO:0000313" key="4">
    <source>
        <dbReference type="Proteomes" id="UP000283469"/>
    </source>
</evidence>
<dbReference type="PANTHER" id="PTHR45947">
    <property type="entry name" value="SULFOQUINOVOSYL TRANSFERASE SQD2"/>
    <property type="match status" value="1"/>
</dbReference>
<dbReference type="InterPro" id="IPR050194">
    <property type="entry name" value="Glycosyltransferase_grp1"/>
</dbReference>
<keyword evidence="3" id="KW-0808">Transferase</keyword>
<feature type="domain" description="Glycosyl transferase family 1" evidence="1">
    <location>
        <begin position="174"/>
        <end position="328"/>
    </location>
</feature>
<comment type="caution">
    <text evidence="3">The sequence shown here is derived from an EMBL/GenBank/DDBJ whole genome shotgun (WGS) entry which is preliminary data.</text>
</comment>
<dbReference type="EMBL" id="QVRA01000016">
    <property type="protein sequence ID" value="RJG53398.1"/>
    <property type="molecule type" value="Genomic_DNA"/>
</dbReference>
<dbReference type="Gene3D" id="3.40.50.2000">
    <property type="entry name" value="Glycogen Phosphorylase B"/>
    <property type="match status" value="2"/>
</dbReference>
<evidence type="ECO:0000259" key="1">
    <source>
        <dbReference type="Pfam" id="PF00534"/>
    </source>
</evidence>
<evidence type="ECO:0000259" key="2">
    <source>
        <dbReference type="Pfam" id="PF13439"/>
    </source>
</evidence>
<dbReference type="OrthoDB" id="9801573at2"/>
<name>A0A418YPV2_9SPHN</name>
<proteinExistence type="predicted"/>
<dbReference type="AlphaFoldDB" id="A0A418YPV2"/>
<dbReference type="CDD" id="cd03802">
    <property type="entry name" value="GT4_AviGT4-like"/>
    <property type="match status" value="1"/>
</dbReference>
<dbReference type="InterPro" id="IPR001296">
    <property type="entry name" value="Glyco_trans_1"/>
</dbReference>
<dbReference type="GO" id="GO:0016757">
    <property type="term" value="F:glycosyltransferase activity"/>
    <property type="evidence" value="ECO:0007669"/>
    <property type="project" value="InterPro"/>
</dbReference>
<sequence length="384" mass="41841">MRIGIIAHLKHPIAEPFAGGLEMHTHLLARSLRDRGHAVTLFASSRSEPGIGLEAICTETAIQTVGTTEASDVPFFREHHAYLSLMNDLRHRDFDIIHNNSLHYLPVAMADSLPMPMVTTLHTPPFCWLESGIRLCAARNHSFAAVSRSVAALWNHVTHSDAVIWNGIDLQKFAFHPQPATDPYLVWYGRIVPEKGLHLAIAAARQVGLPLRIAGPILDDDYYWTQIAPALGHDITHVGHLAHQQLARLVGGARAFLCTPMWDEPYGLVVAEALACGVPVAAFARGAIPEILDATCGVLATPDDVASLASAALSALKLDRNACRTRAEQMCDAERMVDNYEALYLRQIDRAAAPSRADRAASIHLMPSTLPSRASLDQRSASHG</sequence>
<dbReference type="Pfam" id="PF00534">
    <property type="entry name" value="Glycos_transf_1"/>
    <property type="match status" value="1"/>
</dbReference>
<dbReference type="InterPro" id="IPR028098">
    <property type="entry name" value="Glyco_trans_4-like_N"/>
</dbReference>